<feature type="transmembrane region" description="Helical" evidence="6">
    <location>
        <begin position="119"/>
        <end position="139"/>
    </location>
</feature>
<proteinExistence type="predicted"/>
<accession>A0ABU9VM09</accession>
<gene>
    <name evidence="7" type="ORF">MKY91_17445</name>
</gene>
<keyword evidence="2" id="KW-1003">Cell membrane</keyword>
<keyword evidence="5 6" id="KW-0472">Membrane</keyword>
<comment type="subcellular location">
    <subcellularLocation>
        <location evidence="1">Cell membrane</location>
        <topology evidence="1">Multi-pass membrane protein</topology>
    </subcellularLocation>
</comment>
<dbReference type="PANTHER" id="PTHR30250">
    <property type="entry name" value="PST FAMILY PREDICTED COLANIC ACID TRANSPORTER"/>
    <property type="match status" value="1"/>
</dbReference>
<evidence type="ECO:0000256" key="5">
    <source>
        <dbReference type="ARBA" id="ARBA00023136"/>
    </source>
</evidence>
<name>A0ABU9VM09_9BACI</name>
<feature type="transmembrane region" description="Helical" evidence="6">
    <location>
        <begin position="395"/>
        <end position="417"/>
    </location>
</feature>
<keyword evidence="3 6" id="KW-0812">Transmembrane</keyword>
<feature type="transmembrane region" description="Helical" evidence="6">
    <location>
        <begin position="79"/>
        <end position="99"/>
    </location>
</feature>
<dbReference type="RefSeq" id="WP_343131566.1">
    <property type="nucleotide sequence ID" value="NZ_JBCITK010000001.1"/>
</dbReference>
<dbReference type="PANTHER" id="PTHR30250:SF28">
    <property type="entry name" value="POLYSACCHARIDE BIOSYNTHESIS PROTEIN"/>
    <property type="match status" value="1"/>
</dbReference>
<evidence type="ECO:0000256" key="6">
    <source>
        <dbReference type="SAM" id="Phobius"/>
    </source>
</evidence>
<evidence type="ECO:0000313" key="8">
    <source>
        <dbReference type="Proteomes" id="UP001418796"/>
    </source>
</evidence>
<evidence type="ECO:0000256" key="2">
    <source>
        <dbReference type="ARBA" id="ARBA00022475"/>
    </source>
</evidence>
<feature type="transmembrane region" description="Helical" evidence="6">
    <location>
        <begin position="297"/>
        <end position="317"/>
    </location>
</feature>
<protein>
    <submittedName>
        <fullName evidence="7">Oligosaccharide flippase family protein</fullName>
    </submittedName>
</protein>
<feature type="transmembrane region" description="Helical" evidence="6">
    <location>
        <begin position="47"/>
        <end position="67"/>
    </location>
</feature>
<organism evidence="7 8">
    <name type="scientific">Alkalicoccobacillus gibsonii</name>
    <dbReference type="NCBI Taxonomy" id="79881"/>
    <lineage>
        <taxon>Bacteria</taxon>
        <taxon>Bacillati</taxon>
        <taxon>Bacillota</taxon>
        <taxon>Bacilli</taxon>
        <taxon>Bacillales</taxon>
        <taxon>Bacillaceae</taxon>
        <taxon>Alkalicoccobacillus</taxon>
    </lineage>
</organism>
<dbReference type="Proteomes" id="UP001418796">
    <property type="component" value="Unassembled WGS sequence"/>
</dbReference>
<evidence type="ECO:0000256" key="1">
    <source>
        <dbReference type="ARBA" id="ARBA00004651"/>
    </source>
</evidence>
<sequence length="424" mass="47893">MKDKFSKNIFIKNVAILMSGTGLAQLITIAVTPILTRIYTPEAFGVFSIYTTIVATLAVVTTFRYEMSIALPQKRTESINILFFTLAIAFVFSFFYILISLIFRDGIATLLNLGDLSDWLWLIPISALLMGIYNIFNYWSIRNREFKRLSYSRVTQSGGTVTAQIVLGLINLGQIGLLFGQIFGYTIGTFTLIKQVLRKDKRNLLRSISFKIWMKLIFKYKDFALYSSPQALLNASSKTIPPLVLGIYFNPATVGYYALGVKLIQMPIALVGDSFNQVFFGRLATLKNENKLVSNQMLKMTAFLASIAFIPSLLIFLFSPTLFEFFLGEGWGNAGLFSRYLIIWLFFSFINRGAVVSIQVMGMQRGFLIYEVLLFSIRLIGLVISVNILNAVDSILIYSLIGALFNMILIIIVYINLKIRENKL</sequence>
<reference evidence="7 8" key="1">
    <citation type="submission" date="2024-03" db="EMBL/GenBank/DDBJ databases">
        <title>Bacilli Hybrid Assemblies.</title>
        <authorList>
            <person name="Kovac J."/>
        </authorList>
    </citation>
    <scope>NUCLEOTIDE SEQUENCE [LARGE SCALE GENOMIC DNA]</scope>
    <source>
        <strain evidence="7 8">FSL R7-0666</strain>
    </source>
</reference>
<dbReference type="Pfam" id="PF13440">
    <property type="entry name" value="Polysacc_synt_3"/>
    <property type="match status" value="1"/>
</dbReference>
<keyword evidence="4 6" id="KW-1133">Transmembrane helix</keyword>
<dbReference type="EMBL" id="JBCITK010000001">
    <property type="protein sequence ID" value="MEN0644944.1"/>
    <property type="molecule type" value="Genomic_DNA"/>
</dbReference>
<keyword evidence="8" id="KW-1185">Reference proteome</keyword>
<feature type="transmembrane region" description="Helical" evidence="6">
    <location>
        <begin position="14"/>
        <end position="35"/>
    </location>
</feature>
<evidence type="ECO:0000313" key="7">
    <source>
        <dbReference type="EMBL" id="MEN0644944.1"/>
    </source>
</evidence>
<feature type="transmembrane region" description="Helical" evidence="6">
    <location>
        <begin position="367"/>
        <end position="389"/>
    </location>
</feature>
<evidence type="ECO:0000256" key="4">
    <source>
        <dbReference type="ARBA" id="ARBA00022989"/>
    </source>
</evidence>
<dbReference type="InterPro" id="IPR050833">
    <property type="entry name" value="Poly_Biosynth_Transport"/>
</dbReference>
<feature type="transmembrane region" description="Helical" evidence="6">
    <location>
        <begin position="151"/>
        <end position="172"/>
    </location>
</feature>
<comment type="caution">
    <text evidence="7">The sequence shown here is derived from an EMBL/GenBank/DDBJ whole genome shotgun (WGS) entry which is preliminary data.</text>
</comment>
<evidence type="ECO:0000256" key="3">
    <source>
        <dbReference type="ARBA" id="ARBA00022692"/>
    </source>
</evidence>
<feature type="transmembrane region" description="Helical" evidence="6">
    <location>
        <begin position="337"/>
        <end position="355"/>
    </location>
</feature>